<dbReference type="VEuPathDB" id="MicrosporidiaDB:SLOPH_1031"/>
<protein>
    <submittedName>
        <fullName evidence="1">Uncharacterized protein</fullName>
    </submittedName>
</protein>
<evidence type="ECO:0000313" key="2">
    <source>
        <dbReference type="Proteomes" id="UP000014978"/>
    </source>
</evidence>
<dbReference type="Proteomes" id="UP000014978">
    <property type="component" value="Unassembled WGS sequence"/>
</dbReference>
<gene>
    <name evidence="1" type="ORF">SLOPH_1031</name>
</gene>
<comment type="caution">
    <text evidence="1">The sequence shown here is derived from an EMBL/GenBank/DDBJ whole genome shotgun (WGS) entry which is preliminary data.</text>
</comment>
<organism evidence="1 2">
    <name type="scientific">Spraguea lophii (strain 42_110)</name>
    <name type="common">Microsporidian parasite</name>
    <dbReference type="NCBI Taxonomy" id="1358809"/>
    <lineage>
        <taxon>Eukaryota</taxon>
        <taxon>Fungi</taxon>
        <taxon>Fungi incertae sedis</taxon>
        <taxon>Microsporidia</taxon>
        <taxon>Spragueidae</taxon>
        <taxon>Spraguea</taxon>
    </lineage>
</organism>
<keyword evidence="2" id="KW-1185">Reference proteome</keyword>
<proteinExistence type="predicted"/>
<dbReference type="AlphaFoldDB" id="S7W7C0"/>
<evidence type="ECO:0000313" key="1">
    <source>
        <dbReference type="EMBL" id="EPR78720.1"/>
    </source>
</evidence>
<name>S7W7C0_SPRLO</name>
<sequence length="222" mass="26439">MKEIEIENLNDHILLDIIETPSTILNYKLEYKIPINSSKGILYINDRFIHKLFSRIINLELLCIKYNKLVYALSIDIYNKEKIEHKNNINKEITTFEEYKIIEYNFLKNILHAYTTDYDKNKNIKEILNDKAILNLANKDYINIYDTFKSVDNLITKLNIDYKYKPVFHNFIGINNTIIKNIEDIEEKDFRVTVLKENKTLLFLEMNGNPIDFKIIEYLALS</sequence>
<dbReference type="HOGENOM" id="CLU_1246066_0_0_1"/>
<reference evidence="2" key="1">
    <citation type="journal article" date="2013" name="PLoS Genet.">
        <title>The genome of Spraguea lophii and the basis of host-microsporidian interactions.</title>
        <authorList>
            <person name="Campbell S.E."/>
            <person name="Williams T.A."/>
            <person name="Yousuf A."/>
            <person name="Soanes D.M."/>
            <person name="Paszkiewicz K.H."/>
            <person name="Williams B.A.P."/>
        </authorList>
    </citation>
    <scope>NUCLEOTIDE SEQUENCE [LARGE SCALE GENOMIC DNA]</scope>
    <source>
        <strain evidence="2">42_110</strain>
    </source>
</reference>
<accession>S7W7C0</accession>
<dbReference type="InParanoid" id="S7W7C0"/>
<dbReference type="EMBL" id="ATCN01000590">
    <property type="protein sequence ID" value="EPR78720.1"/>
    <property type="molecule type" value="Genomic_DNA"/>
</dbReference>